<dbReference type="EMBL" id="JAZDWU010000007">
    <property type="protein sequence ID" value="KAK9995682.1"/>
    <property type="molecule type" value="Genomic_DNA"/>
</dbReference>
<dbReference type="GO" id="GO:0020037">
    <property type="term" value="F:heme binding"/>
    <property type="evidence" value="ECO:0007669"/>
    <property type="project" value="InterPro"/>
</dbReference>
<evidence type="ECO:0000313" key="5">
    <source>
        <dbReference type="Proteomes" id="UP001459277"/>
    </source>
</evidence>
<evidence type="ECO:0000313" key="4">
    <source>
        <dbReference type="EMBL" id="KAK9995682.1"/>
    </source>
</evidence>
<dbReference type="InterPro" id="IPR002401">
    <property type="entry name" value="Cyt_P450_E_grp-I"/>
</dbReference>
<dbReference type="AlphaFoldDB" id="A0AAW2CC70"/>
<comment type="similarity">
    <text evidence="1">Belongs to the cytochrome P450 family.</text>
</comment>
<dbReference type="PRINTS" id="PR00463">
    <property type="entry name" value="EP450I"/>
</dbReference>
<gene>
    <name evidence="4" type="ORF">SO802_020368</name>
</gene>
<dbReference type="Proteomes" id="UP001459277">
    <property type="component" value="Unassembled WGS sequence"/>
</dbReference>
<dbReference type="PANTHER" id="PTHR47955:SF15">
    <property type="entry name" value="CYTOCHROME P450 71A2-LIKE"/>
    <property type="match status" value="1"/>
</dbReference>
<protein>
    <submittedName>
        <fullName evidence="4">Uncharacterized protein</fullName>
    </submittedName>
</protein>
<reference evidence="4 5" key="1">
    <citation type="submission" date="2024-01" db="EMBL/GenBank/DDBJ databases">
        <title>A telomere-to-telomere, gap-free genome of sweet tea (Lithocarpus litseifolius).</title>
        <authorList>
            <person name="Zhou J."/>
        </authorList>
    </citation>
    <scope>NUCLEOTIDE SEQUENCE [LARGE SCALE GENOMIC DNA]</scope>
    <source>
        <strain evidence="4">Zhou-2022a</strain>
        <tissue evidence="4">Leaf</tissue>
    </source>
</reference>
<dbReference type="GO" id="GO:0016705">
    <property type="term" value="F:oxidoreductase activity, acting on paired donors, with incorporation or reduction of molecular oxygen"/>
    <property type="evidence" value="ECO:0007669"/>
    <property type="project" value="InterPro"/>
</dbReference>
<dbReference type="GO" id="GO:0005506">
    <property type="term" value="F:iron ion binding"/>
    <property type="evidence" value="ECO:0007669"/>
    <property type="project" value="InterPro"/>
</dbReference>
<organism evidence="4 5">
    <name type="scientific">Lithocarpus litseifolius</name>
    <dbReference type="NCBI Taxonomy" id="425828"/>
    <lineage>
        <taxon>Eukaryota</taxon>
        <taxon>Viridiplantae</taxon>
        <taxon>Streptophyta</taxon>
        <taxon>Embryophyta</taxon>
        <taxon>Tracheophyta</taxon>
        <taxon>Spermatophyta</taxon>
        <taxon>Magnoliopsida</taxon>
        <taxon>eudicotyledons</taxon>
        <taxon>Gunneridae</taxon>
        <taxon>Pentapetalae</taxon>
        <taxon>rosids</taxon>
        <taxon>fabids</taxon>
        <taxon>Fagales</taxon>
        <taxon>Fagaceae</taxon>
        <taxon>Lithocarpus</taxon>
    </lineage>
</organism>
<accession>A0AAW2CC70</accession>
<dbReference type="InterPro" id="IPR001128">
    <property type="entry name" value="Cyt_P450"/>
</dbReference>
<keyword evidence="3" id="KW-0408">Iron</keyword>
<dbReference type="Pfam" id="PF00067">
    <property type="entry name" value="p450"/>
    <property type="match status" value="2"/>
</dbReference>
<keyword evidence="2" id="KW-0479">Metal-binding</keyword>
<dbReference type="Gene3D" id="1.10.630.10">
    <property type="entry name" value="Cytochrome P450"/>
    <property type="match status" value="2"/>
</dbReference>
<evidence type="ECO:0000256" key="2">
    <source>
        <dbReference type="ARBA" id="ARBA00022723"/>
    </source>
</evidence>
<evidence type="ECO:0000256" key="3">
    <source>
        <dbReference type="ARBA" id="ARBA00023004"/>
    </source>
</evidence>
<name>A0AAW2CC70_9ROSI</name>
<keyword evidence="5" id="KW-1185">Reference proteome</keyword>
<evidence type="ECO:0000256" key="1">
    <source>
        <dbReference type="ARBA" id="ARBA00010617"/>
    </source>
</evidence>
<proteinExistence type="inferred from homology"/>
<dbReference type="InterPro" id="IPR036396">
    <property type="entry name" value="Cyt_P450_sf"/>
</dbReference>
<dbReference type="GO" id="GO:0004497">
    <property type="term" value="F:monooxygenase activity"/>
    <property type="evidence" value="ECO:0007669"/>
    <property type="project" value="InterPro"/>
</dbReference>
<dbReference type="PANTHER" id="PTHR47955">
    <property type="entry name" value="CYTOCHROME P450 FAMILY 71 PROTEIN"/>
    <property type="match status" value="1"/>
</dbReference>
<dbReference type="SUPFAM" id="SSF48264">
    <property type="entry name" value="Cytochrome P450"/>
    <property type="match status" value="1"/>
</dbReference>
<comment type="caution">
    <text evidence="4">The sequence shown here is derived from an EMBL/GenBank/DDBJ whole genome shotgun (WGS) entry which is preliminary data.</text>
</comment>
<sequence>MVFATDEATVKSIIKEDSTSQGLKHVGVALGRKYGDGEGRRKLKELLGELMELLGVINVRDYIPWVAWVSRVNGLDAKAERVVKQFDDFLGVIEDHINCQKKGSDNHSLENENQKDFVDVVLWVQKENMNGFPIDRVSIKALILDAFIVGTDTTYSVLEWAMIELLRHPKTMKKMQNEVRTINRNKKDITEDNLDEMNYLNAVTKERFRLHPILPLLPPRESSRDAKIQDFRGHNFRLIPFGAGRSGCPGISFSITTFKLVLAKLLRYFDWTLPDGTSGVDLDMTESIGIAIHRKFPLVAVVTPYVA</sequence>